<dbReference type="RefSeq" id="WP_118064954.1">
    <property type="nucleotide sequence ID" value="NZ_JAHOEA010000006.1"/>
</dbReference>
<sequence length="72" mass="8426">MRHNYKFLPVSRKRIKALTLHQFRNNDFGHALEKVRYSREKLQSRGDEDESGKVPMDSLKDNVKCKGVIIVP</sequence>
<protein>
    <submittedName>
        <fullName evidence="2">Uncharacterized protein</fullName>
    </submittedName>
</protein>
<name>A0A3R6DMA0_9BACT</name>
<dbReference type="EMBL" id="QSAG01000014">
    <property type="protein sequence ID" value="RGW42624.1"/>
    <property type="molecule type" value="Genomic_DNA"/>
</dbReference>
<comment type="caution">
    <text evidence="2">The sequence shown here is derived from an EMBL/GenBank/DDBJ whole genome shotgun (WGS) entry which is preliminary data.</text>
</comment>
<organism evidence="2 4">
    <name type="scientific">Segatella copri</name>
    <dbReference type="NCBI Taxonomy" id="165179"/>
    <lineage>
        <taxon>Bacteria</taxon>
        <taxon>Pseudomonadati</taxon>
        <taxon>Bacteroidota</taxon>
        <taxon>Bacteroidia</taxon>
        <taxon>Bacteroidales</taxon>
        <taxon>Prevotellaceae</taxon>
        <taxon>Segatella</taxon>
    </lineage>
</organism>
<evidence type="ECO:0000313" key="5">
    <source>
        <dbReference type="Proteomes" id="UP000285604"/>
    </source>
</evidence>
<dbReference type="Proteomes" id="UP000283785">
    <property type="component" value="Unassembled WGS sequence"/>
</dbReference>
<proteinExistence type="predicted"/>
<feature type="region of interest" description="Disordered" evidence="1">
    <location>
        <begin position="39"/>
        <end position="58"/>
    </location>
</feature>
<dbReference type="EMBL" id="QSCI01000009">
    <property type="protein sequence ID" value="RGX97231.1"/>
    <property type="molecule type" value="Genomic_DNA"/>
</dbReference>
<reference evidence="4 5" key="1">
    <citation type="submission" date="2018-08" db="EMBL/GenBank/DDBJ databases">
        <title>A genome reference for cultivated species of the human gut microbiota.</title>
        <authorList>
            <person name="Zou Y."/>
            <person name="Xue W."/>
            <person name="Luo G."/>
        </authorList>
    </citation>
    <scope>NUCLEOTIDE SEQUENCE [LARGE SCALE GENOMIC DNA]</scope>
    <source>
        <strain evidence="2 4">AF12-50</strain>
        <strain evidence="3 5">OF03-3</strain>
    </source>
</reference>
<evidence type="ECO:0000256" key="1">
    <source>
        <dbReference type="SAM" id="MobiDB-lite"/>
    </source>
</evidence>
<evidence type="ECO:0000313" key="3">
    <source>
        <dbReference type="EMBL" id="RGX97231.1"/>
    </source>
</evidence>
<evidence type="ECO:0000313" key="4">
    <source>
        <dbReference type="Proteomes" id="UP000283785"/>
    </source>
</evidence>
<gene>
    <name evidence="2" type="ORF">DWV76_08620</name>
    <name evidence="3" type="ORF">DXA63_04000</name>
</gene>
<dbReference type="Proteomes" id="UP000285604">
    <property type="component" value="Unassembled WGS sequence"/>
</dbReference>
<evidence type="ECO:0000313" key="2">
    <source>
        <dbReference type="EMBL" id="RGW42624.1"/>
    </source>
</evidence>
<dbReference type="AlphaFoldDB" id="A0A3R6DMA0"/>
<accession>A0A3R6DMA0</accession>